<evidence type="ECO:0000313" key="8">
    <source>
        <dbReference type="EMBL" id="MPM11527.1"/>
    </source>
</evidence>
<dbReference type="InterPro" id="IPR015424">
    <property type="entry name" value="PyrdxlP-dep_Trfase"/>
</dbReference>
<dbReference type="InterPro" id="IPR015421">
    <property type="entry name" value="PyrdxlP-dep_Trfase_major"/>
</dbReference>
<keyword evidence="5 8" id="KW-0808">Transferase</keyword>
<name>A0A644X6F5_9ZZZZ</name>
<proteinExistence type="inferred from homology"/>
<dbReference type="FunFam" id="3.40.640.10:FF:000053">
    <property type="entry name" value="Aminotransferase, class I"/>
    <property type="match status" value="1"/>
</dbReference>
<dbReference type="PANTHER" id="PTHR42790:SF19">
    <property type="entry name" value="KYNURENINE_ALPHA-AMINOADIPATE AMINOTRANSFERASE, MITOCHONDRIAL"/>
    <property type="match status" value="1"/>
</dbReference>
<keyword evidence="6" id="KW-0663">Pyridoxal phosphate</keyword>
<dbReference type="InterPro" id="IPR015422">
    <property type="entry name" value="PyrdxlP-dep_Trfase_small"/>
</dbReference>
<evidence type="ECO:0000256" key="6">
    <source>
        <dbReference type="ARBA" id="ARBA00022898"/>
    </source>
</evidence>
<dbReference type="EC" id="2.6.1.39" evidence="8"/>
<comment type="similarity">
    <text evidence="2">Belongs to the class-I pyridoxal-phosphate-dependent aminotransferase family.</text>
</comment>
<evidence type="ECO:0000256" key="2">
    <source>
        <dbReference type="ARBA" id="ARBA00007441"/>
    </source>
</evidence>
<feature type="domain" description="Aminotransferase class I/classII large" evidence="7">
    <location>
        <begin position="46"/>
        <end position="386"/>
    </location>
</feature>
<dbReference type="AlphaFoldDB" id="A0A644X6F5"/>
<dbReference type="Pfam" id="PF00155">
    <property type="entry name" value="Aminotran_1_2"/>
    <property type="match status" value="1"/>
</dbReference>
<dbReference type="GO" id="GO:1901605">
    <property type="term" value="P:alpha-amino acid metabolic process"/>
    <property type="evidence" value="ECO:0007669"/>
    <property type="project" value="TreeGrafter"/>
</dbReference>
<dbReference type="PANTHER" id="PTHR42790">
    <property type="entry name" value="AMINOTRANSFERASE"/>
    <property type="match status" value="1"/>
</dbReference>
<evidence type="ECO:0000259" key="7">
    <source>
        <dbReference type="Pfam" id="PF00155"/>
    </source>
</evidence>
<sequence length="394" mass="44832">MEIRFSDRANGLKASEIRELLKLTEMPEIISFAGGLPAKELFPIEKIKEVMLEVMDKDGTAALQYGPTEGYKPLREIVATERMSTAHMNLTADDVIITTGSQQGLEFSAKLFLNKGDTVICESPSYLGAINAFKAYEPRFVEVEMDENGMIMSELEKALKDNPDAKMIYTIPDFQNPTGITLSDDRRKRIAELASEYKIPVIEDNPYGELIYEGEVYPAIKSFDKEGWVIFLGTFSKTFTPGLRLGWICASPEILNKYVLIKQGADLQSSSLDQRIAAVFMQKYNLNEHIEKIREVYGKRRTLMLESMDKYFPEGVKHTNPYGGLFTWVELREDLDAATIMEECIKENVAYVPGASFFPNRSHKNFFRVNYSCMPEEKIVEGIKRLGKVLSRYY</sequence>
<dbReference type="Gene3D" id="3.90.1150.10">
    <property type="entry name" value="Aspartate Aminotransferase, domain 1"/>
    <property type="match status" value="1"/>
</dbReference>
<gene>
    <name evidence="8" type="primary">lysN_10</name>
    <name evidence="8" type="ORF">SDC9_57873</name>
</gene>
<comment type="subunit">
    <text evidence="3">Homodimer.</text>
</comment>
<keyword evidence="4 8" id="KW-0032">Aminotransferase</keyword>
<comment type="caution">
    <text evidence="8">The sequence shown here is derived from an EMBL/GenBank/DDBJ whole genome shotgun (WGS) entry which is preliminary data.</text>
</comment>
<organism evidence="8">
    <name type="scientific">bioreactor metagenome</name>
    <dbReference type="NCBI Taxonomy" id="1076179"/>
    <lineage>
        <taxon>unclassified sequences</taxon>
        <taxon>metagenomes</taxon>
        <taxon>ecological metagenomes</taxon>
    </lineage>
</organism>
<dbReference type="SUPFAM" id="SSF53383">
    <property type="entry name" value="PLP-dependent transferases"/>
    <property type="match status" value="1"/>
</dbReference>
<dbReference type="GO" id="GO:0047536">
    <property type="term" value="F:2-aminoadipate transaminase activity"/>
    <property type="evidence" value="ECO:0007669"/>
    <property type="project" value="UniProtKB-EC"/>
</dbReference>
<comment type="cofactor">
    <cofactor evidence="1">
        <name>pyridoxal 5'-phosphate</name>
        <dbReference type="ChEBI" id="CHEBI:597326"/>
    </cofactor>
</comment>
<dbReference type="EMBL" id="VSSQ01001841">
    <property type="protein sequence ID" value="MPM11527.1"/>
    <property type="molecule type" value="Genomic_DNA"/>
</dbReference>
<protein>
    <submittedName>
        <fullName evidence="8">2-aminoadipate transaminase</fullName>
        <ecNumber evidence="8">2.6.1.39</ecNumber>
    </submittedName>
</protein>
<dbReference type="Gene3D" id="3.40.640.10">
    <property type="entry name" value="Type I PLP-dependent aspartate aminotransferase-like (Major domain)"/>
    <property type="match status" value="1"/>
</dbReference>
<evidence type="ECO:0000256" key="5">
    <source>
        <dbReference type="ARBA" id="ARBA00022679"/>
    </source>
</evidence>
<evidence type="ECO:0000256" key="4">
    <source>
        <dbReference type="ARBA" id="ARBA00022576"/>
    </source>
</evidence>
<dbReference type="InterPro" id="IPR004839">
    <property type="entry name" value="Aminotransferase_I/II_large"/>
</dbReference>
<dbReference type="CDD" id="cd00609">
    <property type="entry name" value="AAT_like"/>
    <property type="match status" value="1"/>
</dbReference>
<evidence type="ECO:0000256" key="1">
    <source>
        <dbReference type="ARBA" id="ARBA00001933"/>
    </source>
</evidence>
<dbReference type="InterPro" id="IPR050859">
    <property type="entry name" value="Class-I_PLP-dep_aminotransf"/>
</dbReference>
<accession>A0A644X6F5</accession>
<evidence type="ECO:0000256" key="3">
    <source>
        <dbReference type="ARBA" id="ARBA00011738"/>
    </source>
</evidence>
<reference evidence="8" key="1">
    <citation type="submission" date="2019-08" db="EMBL/GenBank/DDBJ databases">
        <authorList>
            <person name="Kucharzyk K."/>
            <person name="Murdoch R.W."/>
            <person name="Higgins S."/>
            <person name="Loffler F."/>
        </authorList>
    </citation>
    <scope>NUCLEOTIDE SEQUENCE</scope>
</reference>
<dbReference type="GO" id="GO:0030170">
    <property type="term" value="F:pyridoxal phosphate binding"/>
    <property type="evidence" value="ECO:0007669"/>
    <property type="project" value="InterPro"/>
</dbReference>